<name>A0A017HES1_9RHOB</name>
<feature type="region of interest" description="Disordered" evidence="6">
    <location>
        <begin position="1"/>
        <end position="33"/>
    </location>
</feature>
<evidence type="ECO:0000256" key="5">
    <source>
        <dbReference type="ARBA" id="ARBA00037974"/>
    </source>
</evidence>
<comment type="cofactor">
    <cofactor evidence="1">
        <name>pyridoxal 5'-phosphate</name>
        <dbReference type="ChEBI" id="CHEBI:597326"/>
    </cofactor>
</comment>
<dbReference type="EMBL" id="APGJ01000003">
    <property type="protein sequence ID" value="EYD72992.1"/>
    <property type="molecule type" value="Genomic_DNA"/>
</dbReference>
<gene>
    <name evidence="8" type="ORF">Lokhon_00517</name>
</gene>
<evidence type="ECO:0000256" key="6">
    <source>
        <dbReference type="SAM" id="MobiDB-lite"/>
    </source>
</evidence>
<feature type="domain" description="Aminotransferase class I/classII large" evidence="7">
    <location>
        <begin position="93"/>
        <end position="432"/>
    </location>
</feature>
<proteinExistence type="inferred from homology"/>
<dbReference type="PATRIC" id="fig|1122180.6.peg.520"/>
<dbReference type="PANTHER" id="PTHR43525">
    <property type="entry name" value="PROTEIN MALY"/>
    <property type="match status" value="1"/>
</dbReference>
<dbReference type="GO" id="GO:0047804">
    <property type="term" value="F:cysteine-S-conjugate beta-lyase activity"/>
    <property type="evidence" value="ECO:0007669"/>
    <property type="project" value="UniProtKB-EC"/>
</dbReference>
<dbReference type="Proteomes" id="UP000025047">
    <property type="component" value="Unassembled WGS sequence"/>
</dbReference>
<dbReference type="SUPFAM" id="SSF53383">
    <property type="entry name" value="PLP-dependent transferases"/>
    <property type="match status" value="1"/>
</dbReference>
<keyword evidence="3" id="KW-0663">Pyridoxal phosphate</keyword>
<comment type="similarity">
    <text evidence="5">Belongs to the class-II pyridoxal-phosphate-dependent aminotransferase family. MalY/PatB cystathionine beta-lyase subfamily.</text>
</comment>
<dbReference type="InterPro" id="IPR027619">
    <property type="entry name" value="C-S_lyase_PatB-like"/>
</dbReference>
<evidence type="ECO:0000256" key="3">
    <source>
        <dbReference type="ARBA" id="ARBA00022898"/>
    </source>
</evidence>
<dbReference type="EC" id="4.4.1.13" evidence="2"/>
<evidence type="ECO:0000259" key="7">
    <source>
        <dbReference type="Pfam" id="PF00155"/>
    </source>
</evidence>
<dbReference type="NCBIfam" id="TIGR04350">
    <property type="entry name" value="C_S_lyase_PatB"/>
    <property type="match status" value="1"/>
</dbReference>
<evidence type="ECO:0000256" key="2">
    <source>
        <dbReference type="ARBA" id="ARBA00012224"/>
    </source>
</evidence>
<dbReference type="GO" id="GO:0030170">
    <property type="term" value="F:pyridoxal phosphate binding"/>
    <property type="evidence" value="ECO:0007669"/>
    <property type="project" value="InterPro"/>
</dbReference>
<comment type="caution">
    <text evidence="8">The sequence shown here is derived from an EMBL/GenBank/DDBJ whole genome shotgun (WGS) entry which is preliminary data.</text>
</comment>
<sequence length="440" mass="47875">MDEDGAQCHGADLGPSGPHGNIAPLAPGASHVQPRGLKLQESAMSRDHHPAPDFDEIIDRRGTNCSKWDMMERVYGVSPDEGLAMWVADMDFRPPACVQAAVENMAAHGIYGYAASDAAQRAAIGWWMDRRHGWRPAADDIFTTHGLVNATGLCVDAWTDPGDGIVLFTPVYHAFARVIRSAGREVVECPLAFDHGRYVPDFDAWDAMMTGREKMMILCSPQNPGGRVWSRAELEGWAAFARRHDLILVSDEIHCDLTMPGLTHTAMTRIDGVADRLVMLTATTKTFNIAGAHIGNVIISDPALKARFASRMSALGLSPNSFGLAMATAAMSPEGVDWLEALRLYLDGNRRLFEDGVAQIPGVKPMPLESTYLEWVDFSGTGMTREEVLARIEGDAKIAVNHGTSFGLGGESFQRFNIATPRARVAEAVSRLQAAFSDLQ</sequence>
<dbReference type="InterPro" id="IPR015422">
    <property type="entry name" value="PyrdxlP-dep_Trfase_small"/>
</dbReference>
<reference evidence="8 9" key="1">
    <citation type="submission" date="2013-03" db="EMBL/GenBank/DDBJ databases">
        <authorList>
            <person name="Fiebig A."/>
            <person name="Goeker M."/>
            <person name="Klenk H.-P.P."/>
        </authorList>
    </citation>
    <scope>NUCLEOTIDE SEQUENCE [LARGE SCALE GENOMIC DNA]</scope>
    <source>
        <strain evidence="8 9">DSM 17492</strain>
    </source>
</reference>
<dbReference type="PANTHER" id="PTHR43525:SF1">
    <property type="entry name" value="PROTEIN MALY"/>
    <property type="match status" value="1"/>
</dbReference>
<keyword evidence="9" id="KW-1185">Reference proteome</keyword>
<protein>
    <recommendedName>
        <fullName evidence="2">cysteine-S-conjugate beta-lyase</fullName>
        <ecNumber evidence="2">4.4.1.13</ecNumber>
    </recommendedName>
</protein>
<dbReference type="Gene3D" id="3.90.1150.10">
    <property type="entry name" value="Aspartate Aminotransferase, domain 1"/>
    <property type="match status" value="1"/>
</dbReference>
<dbReference type="InterPro" id="IPR004839">
    <property type="entry name" value="Aminotransferase_I/II_large"/>
</dbReference>
<evidence type="ECO:0000256" key="1">
    <source>
        <dbReference type="ARBA" id="ARBA00001933"/>
    </source>
</evidence>
<dbReference type="Pfam" id="PF00155">
    <property type="entry name" value="Aminotran_1_2"/>
    <property type="match status" value="1"/>
</dbReference>
<organism evidence="8 9">
    <name type="scientific">Limimaricola hongkongensis DSM 17492</name>
    <dbReference type="NCBI Taxonomy" id="1122180"/>
    <lineage>
        <taxon>Bacteria</taxon>
        <taxon>Pseudomonadati</taxon>
        <taxon>Pseudomonadota</taxon>
        <taxon>Alphaproteobacteria</taxon>
        <taxon>Rhodobacterales</taxon>
        <taxon>Paracoccaceae</taxon>
        <taxon>Limimaricola</taxon>
    </lineage>
</organism>
<dbReference type="STRING" id="1122180.Lokhon_00517"/>
<dbReference type="Gene3D" id="3.40.640.10">
    <property type="entry name" value="Type I PLP-dependent aspartate aminotransferase-like (Major domain)"/>
    <property type="match status" value="1"/>
</dbReference>
<dbReference type="InterPro" id="IPR015421">
    <property type="entry name" value="PyrdxlP-dep_Trfase_major"/>
</dbReference>
<dbReference type="HOGENOM" id="CLU_017584_15_0_5"/>
<dbReference type="eggNOG" id="COG1168">
    <property type="taxonomic scope" value="Bacteria"/>
</dbReference>
<keyword evidence="4" id="KW-0456">Lyase</keyword>
<evidence type="ECO:0000313" key="9">
    <source>
        <dbReference type="Proteomes" id="UP000025047"/>
    </source>
</evidence>
<evidence type="ECO:0000256" key="4">
    <source>
        <dbReference type="ARBA" id="ARBA00023239"/>
    </source>
</evidence>
<dbReference type="CDD" id="cd00609">
    <property type="entry name" value="AAT_like"/>
    <property type="match status" value="1"/>
</dbReference>
<dbReference type="InterPro" id="IPR051798">
    <property type="entry name" value="Class-II_PLP-Dep_Aminotrans"/>
</dbReference>
<evidence type="ECO:0000313" key="8">
    <source>
        <dbReference type="EMBL" id="EYD72992.1"/>
    </source>
</evidence>
<accession>A0A017HES1</accession>
<dbReference type="AlphaFoldDB" id="A0A017HES1"/>
<dbReference type="InterPro" id="IPR015424">
    <property type="entry name" value="PyrdxlP-dep_Trfase"/>
</dbReference>